<dbReference type="RefSeq" id="WP_309829235.1">
    <property type="nucleotide sequence ID" value="NZ_JAVIZX010000001.1"/>
</dbReference>
<dbReference type="SMART" id="SM00422">
    <property type="entry name" value="HTH_MERR"/>
    <property type="match status" value="1"/>
</dbReference>
<dbReference type="InterPro" id="IPR010211">
    <property type="entry name" value="Redox-sen_tscrpt-act_SoxR"/>
</dbReference>
<feature type="region of interest" description="Disordered" evidence="8">
    <location>
        <begin position="152"/>
        <end position="199"/>
    </location>
</feature>
<evidence type="ECO:0000256" key="8">
    <source>
        <dbReference type="SAM" id="MobiDB-lite"/>
    </source>
</evidence>
<accession>A0ABU1ICI3</accession>
<feature type="compositionally biased region" description="Low complexity" evidence="8">
    <location>
        <begin position="162"/>
        <end position="181"/>
    </location>
</feature>
<proteinExistence type="predicted"/>
<evidence type="ECO:0000256" key="2">
    <source>
        <dbReference type="ARBA" id="ARBA00022723"/>
    </source>
</evidence>
<dbReference type="SUPFAM" id="SSF46955">
    <property type="entry name" value="Putative DNA-binding domain"/>
    <property type="match status" value="1"/>
</dbReference>
<keyword evidence="11" id="KW-1185">Reference proteome</keyword>
<dbReference type="InterPro" id="IPR015358">
    <property type="entry name" value="Tscrpt_reg_MerR_DNA-bd"/>
</dbReference>
<dbReference type="PROSITE" id="PS00552">
    <property type="entry name" value="HTH_MERR_1"/>
    <property type="match status" value="1"/>
</dbReference>
<feature type="compositionally biased region" description="Basic residues" evidence="8">
    <location>
        <begin position="190"/>
        <end position="199"/>
    </location>
</feature>
<dbReference type="PROSITE" id="PS50937">
    <property type="entry name" value="HTH_MERR_2"/>
    <property type="match status" value="1"/>
</dbReference>
<evidence type="ECO:0000313" key="10">
    <source>
        <dbReference type="EMBL" id="MDR6214934.1"/>
    </source>
</evidence>
<reference evidence="10 11" key="1">
    <citation type="submission" date="2023-08" db="EMBL/GenBank/DDBJ databases">
        <title>Functional and genomic diversity of the sorghum phyllosphere microbiome.</title>
        <authorList>
            <person name="Shade A."/>
        </authorList>
    </citation>
    <scope>NUCLEOTIDE SEQUENCE [LARGE SCALE GENOMIC DNA]</scope>
    <source>
        <strain evidence="10 11">SORGH_AS_0335</strain>
    </source>
</reference>
<dbReference type="PANTHER" id="PTHR30204:SF0">
    <property type="entry name" value="REDOX-SENSITIVE TRANSCRIPTIONAL ACTIVATOR SOXR"/>
    <property type="match status" value="1"/>
</dbReference>
<dbReference type="InterPro" id="IPR047057">
    <property type="entry name" value="MerR_fam"/>
</dbReference>
<keyword evidence="7" id="KW-0804">Transcription</keyword>
<dbReference type="PANTHER" id="PTHR30204">
    <property type="entry name" value="REDOX-CYCLING DRUG-SENSING TRANSCRIPTIONAL ACTIVATOR SOXR"/>
    <property type="match status" value="1"/>
</dbReference>
<dbReference type="CDD" id="cd01110">
    <property type="entry name" value="HTH_SoxR"/>
    <property type="match status" value="1"/>
</dbReference>
<feature type="domain" description="HTH merR-type" evidence="9">
    <location>
        <begin position="22"/>
        <end position="90"/>
    </location>
</feature>
<dbReference type="Pfam" id="PF09278">
    <property type="entry name" value="MerR-DNA-bind"/>
    <property type="match status" value="1"/>
</dbReference>
<gene>
    <name evidence="10" type="ORF">QE399_002623</name>
</gene>
<evidence type="ECO:0000256" key="6">
    <source>
        <dbReference type="ARBA" id="ARBA00023125"/>
    </source>
</evidence>
<name>A0ABU1ICI3_9BURK</name>
<evidence type="ECO:0000256" key="5">
    <source>
        <dbReference type="ARBA" id="ARBA00023015"/>
    </source>
</evidence>
<dbReference type="Proteomes" id="UP001267710">
    <property type="component" value="Unassembled WGS sequence"/>
</dbReference>
<evidence type="ECO:0000259" key="9">
    <source>
        <dbReference type="PROSITE" id="PS50937"/>
    </source>
</evidence>
<dbReference type="InterPro" id="IPR000551">
    <property type="entry name" value="MerR-type_HTH_dom"/>
</dbReference>
<comment type="caution">
    <text evidence="10">The sequence shown here is derived from an EMBL/GenBank/DDBJ whole genome shotgun (WGS) entry which is preliminary data.</text>
</comment>
<keyword evidence="1" id="KW-0001">2Fe-2S</keyword>
<evidence type="ECO:0000256" key="4">
    <source>
        <dbReference type="ARBA" id="ARBA00023014"/>
    </source>
</evidence>
<protein>
    <submittedName>
        <fullName evidence="10">MerR family redox-sensitive transcriptional activator SoxR</fullName>
    </submittedName>
</protein>
<evidence type="ECO:0000313" key="11">
    <source>
        <dbReference type="Proteomes" id="UP001267710"/>
    </source>
</evidence>
<sequence>MPAPHTSTAADPSPAAASAPAELTVGEVAARSGLAVSALHFYESKGLIAAVRNAGNQRRYPRSILRRVAVIKVAQRMGVPLAGIAQALQALPQGRTPTAADWRRMSARWKDDLEERIRILEQLRDQLDGCIGCGCLSLKDCPLRNAQDKLAESGPGPHFEEAAAGAVATAAPEPQAAQRPEWIWPQPRIKAPRKRAGKG</sequence>
<organism evidence="10 11">
    <name type="scientific">Paracidovorax wautersii</name>
    <dbReference type="NCBI Taxonomy" id="1177982"/>
    <lineage>
        <taxon>Bacteria</taxon>
        <taxon>Pseudomonadati</taxon>
        <taxon>Pseudomonadota</taxon>
        <taxon>Betaproteobacteria</taxon>
        <taxon>Burkholderiales</taxon>
        <taxon>Comamonadaceae</taxon>
        <taxon>Paracidovorax</taxon>
    </lineage>
</organism>
<keyword evidence="2" id="KW-0479">Metal-binding</keyword>
<evidence type="ECO:0000256" key="7">
    <source>
        <dbReference type="ARBA" id="ARBA00023163"/>
    </source>
</evidence>
<evidence type="ECO:0000256" key="3">
    <source>
        <dbReference type="ARBA" id="ARBA00023004"/>
    </source>
</evidence>
<keyword evidence="4" id="KW-0411">Iron-sulfur</keyword>
<keyword evidence="6" id="KW-0238">DNA-binding</keyword>
<dbReference type="PRINTS" id="PR00040">
    <property type="entry name" value="HTHMERR"/>
</dbReference>
<dbReference type="Gene3D" id="1.10.1660.10">
    <property type="match status" value="1"/>
</dbReference>
<evidence type="ECO:0000256" key="1">
    <source>
        <dbReference type="ARBA" id="ARBA00022714"/>
    </source>
</evidence>
<dbReference type="InterPro" id="IPR009061">
    <property type="entry name" value="DNA-bd_dom_put_sf"/>
</dbReference>
<dbReference type="EMBL" id="JAVIZX010000001">
    <property type="protein sequence ID" value="MDR6214934.1"/>
    <property type="molecule type" value="Genomic_DNA"/>
</dbReference>
<dbReference type="NCBIfam" id="TIGR01950">
    <property type="entry name" value="SoxR"/>
    <property type="match status" value="1"/>
</dbReference>
<keyword evidence="5" id="KW-0805">Transcription regulation</keyword>
<dbReference type="Pfam" id="PF00376">
    <property type="entry name" value="MerR"/>
    <property type="match status" value="1"/>
</dbReference>
<keyword evidence="3" id="KW-0408">Iron</keyword>